<evidence type="ECO:0000313" key="9">
    <source>
        <dbReference type="EMBL" id="KAG6646888.1"/>
    </source>
</evidence>
<dbReference type="OrthoDB" id="1898716at2759"/>
<keyword evidence="6" id="KW-0175">Coiled coil</keyword>
<feature type="coiled-coil region" evidence="6">
    <location>
        <begin position="87"/>
        <end position="121"/>
    </location>
</feature>
<dbReference type="EMBL" id="CM031831">
    <property type="protein sequence ID" value="KAG6702541.1"/>
    <property type="molecule type" value="Genomic_DNA"/>
</dbReference>
<keyword evidence="3" id="KW-0238">DNA-binding</keyword>
<feature type="region of interest" description="Disordered" evidence="7">
    <location>
        <begin position="1"/>
        <end position="20"/>
    </location>
</feature>
<accession>A0A8T1PXG2</accession>
<dbReference type="Gene3D" id="3.40.1810.10">
    <property type="entry name" value="Transcription factor, MADS-box"/>
    <property type="match status" value="1"/>
</dbReference>
<keyword evidence="5" id="KW-0539">Nucleus</keyword>
<dbReference type="Proteomes" id="UP000811246">
    <property type="component" value="Chromosome 7"/>
</dbReference>
<evidence type="ECO:0000256" key="2">
    <source>
        <dbReference type="ARBA" id="ARBA00023015"/>
    </source>
</evidence>
<dbReference type="EMBL" id="CM031831">
    <property type="protein sequence ID" value="KAG6702542.1"/>
    <property type="molecule type" value="Genomic_DNA"/>
</dbReference>
<dbReference type="AlphaFoldDB" id="A0A8T1PXG2"/>
<keyword evidence="4" id="KW-0804">Transcription</keyword>
<name>A0A8T1PXG2_CARIL</name>
<evidence type="ECO:0000256" key="5">
    <source>
        <dbReference type="ARBA" id="ARBA00023242"/>
    </source>
</evidence>
<dbReference type="PROSITE" id="PS50066">
    <property type="entry name" value="MADS_BOX_2"/>
    <property type="match status" value="1"/>
</dbReference>
<keyword evidence="2" id="KW-0805">Transcription regulation</keyword>
<dbReference type="GO" id="GO:0005634">
    <property type="term" value="C:nucleus"/>
    <property type="evidence" value="ECO:0007669"/>
    <property type="project" value="UniProtKB-SubCell"/>
</dbReference>
<comment type="caution">
    <text evidence="9">The sequence shown here is derived from an EMBL/GenBank/DDBJ whole genome shotgun (WGS) entry which is preliminary data.</text>
</comment>
<dbReference type="GO" id="GO:0000981">
    <property type="term" value="F:DNA-binding transcription factor activity, RNA polymerase II-specific"/>
    <property type="evidence" value="ECO:0007669"/>
    <property type="project" value="TreeGrafter"/>
</dbReference>
<dbReference type="GO" id="GO:0046983">
    <property type="term" value="F:protein dimerization activity"/>
    <property type="evidence" value="ECO:0007669"/>
    <property type="project" value="InterPro"/>
</dbReference>
<evidence type="ECO:0000256" key="4">
    <source>
        <dbReference type="ARBA" id="ARBA00023163"/>
    </source>
</evidence>
<gene>
    <name evidence="9" type="ORF">CIPAW_07G039800</name>
    <name evidence="10" type="ORF">I3842_07G039700</name>
</gene>
<keyword evidence="11" id="KW-1185">Reference proteome</keyword>
<evidence type="ECO:0000256" key="3">
    <source>
        <dbReference type="ARBA" id="ARBA00023125"/>
    </source>
</evidence>
<evidence type="ECO:0000256" key="7">
    <source>
        <dbReference type="SAM" id="MobiDB-lite"/>
    </source>
</evidence>
<dbReference type="InterPro" id="IPR002100">
    <property type="entry name" value="TF_MADSbox"/>
</dbReference>
<evidence type="ECO:0000256" key="1">
    <source>
        <dbReference type="ARBA" id="ARBA00004123"/>
    </source>
</evidence>
<feature type="region of interest" description="Disordered" evidence="7">
    <location>
        <begin position="167"/>
        <end position="192"/>
    </location>
</feature>
<dbReference type="PANTHER" id="PTHR11945">
    <property type="entry name" value="MADS BOX PROTEIN"/>
    <property type="match status" value="1"/>
</dbReference>
<dbReference type="PANTHER" id="PTHR11945:SF733">
    <property type="entry name" value="AGAMOUS-LIKE MADS-BOX PROTEIN AGL61"/>
    <property type="match status" value="1"/>
</dbReference>
<evidence type="ECO:0000313" key="11">
    <source>
        <dbReference type="Proteomes" id="UP000811609"/>
    </source>
</evidence>
<protein>
    <recommendedName>
        <fullName evidence="8">MADS-box domain-containing protein</fullName>
    </recommendedName>
</protein>
<organism evidence="9 11">
    <name type="scientific">Carya illinoinensis</name>
    <name type="common">Pecan</name>
    <dbReference type="NCBI Taxonomy" id="32201"/>
    <lineage>
        <taxon>Eukaryota</taxon>
        <taxon>Viridiplantae</taxon>
        <taxon>Streptophyta</taxon>
        <taxon>Embryophyta</taxon>
        <taxon>Tracheophyta</taxon>
        <taxon>Spermatophyta</taxon>
        <taxon>Magnoliopsida</taxon>
        <taxon>eudicotyledons</taxon>
        <taxon>Gunneridae</taxon>
        <taxon>Pentapetalae</taxon>
        <taxon>rosids</taxon>
        <taxon>fabids</taxon>
        <taxon>Fagales</taxon>
        <taxon>Juglandaceae</taxon>
        <taxon>Carya</taxon>
    </lineage>
</organism>
<dbReference type="Proteomes" id="UP000811609">
    <property type="component" value="Chromosome 7"/>
</dbReference>
<dbReference type="Pfam" id="PF00319">
    <property type="entry name" value="SRF-TF"/>
    <property type="match status" value="1"/>
</dbReference>
<dbReference type="GO" id="GO:0000978">
    <property type="term" value="F:RNA polymerase II cis-regulatory region sequence-specific DNA binding"/>
    <property type="evidence" value="ECO:0007669"/>
    <property type="project" value="TreeGrafter"/>
</dbReference>
<feature type="domain" description="MADS-box" evidence="8">
    <location>
        <begin position="4"/>
        <end position="58"/>
    </location>
</feature>
<dbReference type="SMART" id="SM00432">
    <property type="entry name" value="MADS"/>
    <property type="match status" value="1"/>
</dbReference>
<comment type="subcellular location">
    <subcellularLocation>
        <location evidence="1">Nucleus</location>
    </subcellularLocation>
</comment>
<proteinExistence type="predicted"/>
<reference evidence="9" key="1">
    <citation type="submission" date="2020-12" db="EMBL/GenBank/DDBJ databases">
        <title>WGS assembly of Carya illinoinensis cv. Pawnee.</title>
        <authorList>
            <person name="Platts A."/>
            <person name="Shu S."/>
            <person name="Wright S."/>
            <person name="Barry K."/>
            <person name="Edger P."/>
            <person name="Pires J.C."/>
            <person name="Schmutz J."/>
        </authorList>
    </citation>
    <scope>NUCLEOTIDE SEQUENCE</scope>
    <source>
        <tissue evidence="9">Leaf</tissue>
    </source>
</reference>
<evidence type="ECO:0000259" key="8">
    <source>
        <dbReference type="PROSITE" id="PS50066"/>
    </source>
</evidence>
<dbReference type="EMBL" id="CM031831">
    <property type="protein sequence ID" value="KAG6702543.1"/>
    <property type="molecule type" value="Genomic_DNA"/>
</dbReference>
<sequence length="192" mass="21151">MMNMGCKKTQKKPMQGANARQVSFSKRRSGLFKKAGELCTICAVETDDIIFSPGAKLFYSGHDSVEDVIIMLGHRGKPDAATILEAEAHQERVLRDLEKQYSDLLEQLEAEKKRGEELEQLKKEGQVSSWFVTPVEELSYEELKIQHAAMEKLRGKVLKTMAERLAQGSAPSVAANSGGASDFPVSNPKAAP</sequence>
<dbReference type="SUPFAM" id="SSF55455">
    <property type="entry name" value="SRF-like"/>
    <property type="match status" value="1"/>
</dbReference>
<dbReference type="InterPro" id="IPR036879">
    <property type="entry name" value="TF_MADSbox_sf"/>
</dbReference>
<evidence type="ECO:0000256" key="6">
    <source>
        <dbReference type="SAM" id="Coils"/>
    </source>
</evidence>
<dbReference type="EMBL" id="CM031815">
    <property type="protein sequence ID" value="KAG6646888.1"/>
    <property type="molecule type" value="Genomic_DNA"/>
</dbReference>
<dbReference type="PRINTS" id="PR00404">
    <property type="entry name" value="MADSDOMAIN"/>
</dbReference>
<evidence type="ECO:0000313" key="10">
    <source>
        <dbReference type="EMBL" id="KAG6702541.1"/>
    </source>
</evidence>
<reference evidence="10" key="2">
    <citation type="submission" date="2021-01" db="EMBL/GenBank/DDBJ databases">
        <authorList>
            <person name="Lovell J.T."/>
            <person name="Bentley N."/>
            <person name="Bhattarai G."/>
            <person name="Jenkins J.W."/>
            <person name="Sreedasyam A."/>
            <person name="Alarcon Y."/>
            <person name="Bock C."/>
            <person name="Boston L."/>
            <person name="Carlson J."/>
            <person name="Cervantes K."/>
            <person name="Clermont K."/>
            <person name="Krom N."/>
            <person name="Kubenka K."/>
            <person name="Mamidi S."/>
            <person name="Mattison C."/>
            <person name="Monteros M."/>
            <person name="Pisani C."/>
            <person name="Plott C."/>
            <person name="Rajasekar S."/>
            <person name="Rhein H.S."/>
            <person name="Rohla C."/>
            <person name="Song M."/>
            <person name="Hilaire R.S."/>
            <person name="Shu S."/>
            <person name="Wells L."/>
            <person name="Wang X."/>
            <person name="Webber J."/>
            <person name="Heerema R.J."/>
            <person name="Klein P."/>
            <person name="Conner P."/>
            <person name="Grauke L."/>
            <person name="Grimwood J."/>
            <person name="Schmutz J."/>
            <person name="Randall J.J."/>
        </authorList>
    </citation>
    <scope>NUCLEOTIDE SEQUENCE</scope>
    <source>
        <tissue evidence="10">Leaf</tissue>
    </source>
</reference>